<keyword evidence="10" id="KW-0804">Transcription</keyword>
<dbReference type="InterPro" id="IPR013800">
    <property type="entry name" value="STAT_TF_alpha"/>
</dbReference>
<dbReference type="SUPFAM" id="SSF55550">
    <property type="entry name" value="SH2 domain"/>
    <property type="match status" value="1"/>
</dbReference>
<dbReference type="AlphaFoldDB" id="B3RID7"/>
<dbReference type="KEGG" id="tad:TRIADDRAFT_52438"/>
<evidence type="ECO:0000256" key="4">
    <source>
        <dbReference type="ARBA" id="ARBA00022490"/>
    </source>
</evidence>
<dbReference type="Pfam" id="PF21354">
    <property type="entry name" value="STAT_linker"/>
    <property type="match status" value="1"/>
</dbReference>
<keyword evidence="4" id="KW-0963">Cytoplasm</keyword>
<dbReference type="GeneID" id="6749418"/>
<dbReference type="GO" id="GO:0000978">
    <property type="term" value="F:RNA polymerase II cis-regulatory region sequence-specific DNA binding"/>
    <property type="evidence" value="ECO:0000318"/>
    <property type="project" value="GO_Central"/>
</dbReference>
<dbReference type="Gene3D" id="1.10.532.10">
    <property type="entry name" value="STAT transcription factor, N-terminal domain"/>
    <property type="match status" value="1"/>
</dbReference>
<dbReference type="Pfam" id="PF01017">
    <property type="entry name" value="STAT_alpha"/>
    <property type="match status" value="1"/>
</dbReference>
<dbReference type="Gene3D" id="2.60.40.630">
    <property type="entry name" value="STAT transcription factor, DNA-binding domain"/>
    <property type="match status" value="1"/>
</dbReference>
<dbReference type="SUPFAM" id="SSF47655">
    <property type="entry name" value="STAT"/>
    <property type="match status" value="1"/>
</dbReference>
<dbReference type="GO" id="GO:0006952">
    <property type="term" value="P:defense response"/>
    <property type="evidence" value="ECO:0000318"/>
    <property type="project" value="GO_Central"/>
</dbReference>
<keyword evidence="11" id="KW-0539">Nucleus</keyword>
<dbReference type="Pfam" id="PF02865">
    <property type="entry name" value="STAT_int"/>
    <property type="match status" value="1"/>
</dbReference>
<feature type="domain" description="STAT transcription factor protein interaction" evidence="12">
    <location>
        <begin position="2"/>
        <end position="127"/>
    </location>
</feature>
<evidence type="ECO:0000256" key="7">
    <source>
        <dbReference type="ARBA" id="ARBA00023015"/>
    </source>
</evidence>
<dbReference type="InterPro" id="IPR012345">
    <property type="entry name" value="STAT_TF_DNA-bd_N"/>
</dbReference>
<evidence type="ECO:0000256" key="2">
    <source>
        <dbReference type="ARBA" id="ARBA00004496"/>
    </source>
</evidence>
<dbReference type="eggNOG" id="KOG3667">
    <property type="taxonomic scope" value="Eukaryota"/>
</dbReference>
<dbReference type="OMA" id="AVATISW"/>
<evidence type="ECO:0000313" key="13">
    <source>
        <dbReference type="EMBL" id="EDV29734.1"/>
    </source>
</evidence>
<name>B3RID7_TRIAD</name>
<dbReference type="CDD" id="cd16855">
    <property type="entry name" value="STAT5_CCD"/>
    <property type="match status" value="1"/>
</dbReference>
<dbReference type="InterPro" id="IPR036860">
    <property type="entry name" value="SH2_dom_sf"/>
</dbReference>
<evidence type="ECO:0000256" key="8">
    <source>
        <dbReference type="ARBA" id="ARBA00023125"/>
    </source>
</evidence>
<dbReference type="CDD" id="cd14801">
    <property type="entry name" value="STAT_DBD"/>
    <property type="match status" value="1"/>
</dbReference>
<dbReference type="SUPFAM" id="SSF48092">
    <property type="entry name" value="Transcription factor STAT-4 N-domain"/>
    <property type="match status" value="1"/>
</dbReference>
<dbReference type="InParanoid" id="B3RID7"/>
<evidence type="ECO:0000256" key="11">
    <source>
        <dbReference type="ARBA" id="ARBA00023242"/>
    </source>
</evidence>
<comment type="similarity">
    <text evidence="3">Belongs to the transcription factor STAT family.</text>
</comment>
<keyword evidence="9" id="KW-0010">Activator</keyword>
<dbReference type="EMBL" id="DS985241">
    <property type="protein sequence ID" value="EDV29734.1"/>
    <property type="molecule type" value="Genomic_DNA"/>
</dbReference>
<gene>
    <name evidence="13" type="ORF">TRIADDRAFT_52438</name>
</gene>
<dbReference type="SUPFAM" id="SSF49417">
    <property type="entry name" value="p53-like transcription factors"/>
    <property type="match status" value="1"/>
</dbReference>
<reference evidence="13 14" key="1">
    <citation type="journal article" date="2008" name="Nature">
        <title>The Trichoplax genome and the nature of placozoans.</title>
        <authorList>
            <person name="Srivastava M."/>
            <person name="Begovic E."/>
            <person name="Chapman J."/>
            <person name="Putnam N.H."/>
            <person name="Hellsten U."/>
            <person name="Kawashima T."/>
            <person name="Kuo A."/>
            <person name="Mitros T."/>
            <person name="Salamov A."/>
            <person name="Carpenter M.L."/>
            <person name="Signorovitch A.Y."/>
            <person name="Moreno M.A."/>
            <person name="Kamm K."/>
            <person name="Grimwood J."/>
            <person name="Schmutz J."/>
            <person name="Shapiro H."/>
            <person name="Grigoriev I.V."/>
            <person name="Buss L.W."/>
            <person name="Schierwater B."/>
            <person name="Dellaporta S.L."/>
            <person name="Rokhsar D.S."/>
        </authorList>
    </citation>
    <scope>NUCLEOTIDE SEQUENCE [LARGE SCALE GENOMIC DNA]</scope>
    <source>
        <strain evidence="13 14">Grell-BS-1999</strain>
    </source>
</reference>
<evidence type="ECO:0000256" key="6">
    <source>
        <dbReference type="ARBA" id="ARBA00022999"/>
    </source>
</evidence>
<comment type="subcellular location">
    <subcellularLocation>
        <location evidence="2">Cytoplasm</location>
    </subcellularLocation>
    <subcellularLocation>
        <location evidence="1">Nucleus</location>
    </subcellularLocation>
</comment>
<dbReference type="HOGENOM" id="CLU_014189_2_0_1"/>
<dbReference type="GO" id="GO:0007259">
    <property type="term" value="P:cell surface receptor signaling pathway via JAK-STAT"/>
    <property type="evidence" value="ECO:0000318"/>
    <property type="project" value="GO_Central"/>
</dbReference>
<dbReference type="InterPro" id="IPR036535">
    <property type="entry name" value="STAT_N_sf"/>
</dbReference>
<dbReference type="FunFam" id="2.60.40.630:FF:000014">
    <property type="entry name" value="Signal transducer and activator of transcription"/>
    <property type="match status" value="1"/>
</dbReference>
<dbReference type="InterPro" id="IPR046994">
    <property type="entry name" value="STAT5_CC"/>
</dbReference>
<evidence type="ECO:0000256" key="9">
    <source>
        <dbReference type="ARBA" id="ARBA00023159"/>
    </source>
</evidence>
<proteinExistence type="inferred from homology"/>
<dbReference type="GO" id="GO:0042127">
    <property type="term" value="P:regulation of cell population proliferation"/>
    <property type="evidence" value="ECO:0000318"/>
    <property type="project" value="GO_Central"/>
</dbReference>
<evidence type="ECO:0000256" key="5">
    <source>
        <dbReference type="ARBA" id="ARBA00022553"/>
    </source>
</evidence>
<dbReference type="Proteomes" id="UP000009022">
    <property type="component" value="Unassembled WGS sequence"/>
</dbReference>
<protein>
    <recommendedName>
        <fullName evidence="12">STAT transcription factor protein interaction domain-containing protein</fullName>
    </recommendedName>
</protein>
<dbReference type="STRING" id="10228.B3RID7"/>
<evidence type="ECO:0000313" key="14">
    <source>
        <dbReference type="Proteomes" id="UP000009022"/>
    </source>
</evidence>
<accession>B3RID7</accession>
<dbReference type="Gene3D" id="1.20.1050.20">
    <property type="entry name" value="STAT transcription factor, all-alpha domain"/>
    <property type="match status" value="1"/>
</dbReference>
<keyword evidence="14" id="KW-1185">Reference proteome</keyword>
<sequence length="711" mass="81089">MALWAASQSLRGPALQQMLQTYEMHQFHIEIRCVFANWIENQFWSLGQNRDELTAIRVRDELLSLMRQQTQQLEQISTQDALLQWSRMTKYIEDFKNRFQQNPMRLLDILLDCLETERKLCQEATITLKGNDESSNWPNGNNNISTAAEDIRKICSQLHMITIDAENDWKNIQQLRENLNILYHHWNKLLEEHPECRYQPVPNSKYPSSQGIAEKFAKIVEGVKVLHSKVLDVQLFEWKQRQKALGGIENLMNTHCEELKQIQLWCESSLDTIWQTKILVEQLLAVCDKNLHANDQAVKPTLDIILQELENLLSELVNKAFVIMKQPPQIIKVDTKFAASVCSLIGTKLNAFSQLTDVNAYILSESQVRSLRSGNFPPDLGASGKILNSCKPMQFDSQTRMWKVDLTNMKIGRRATAKGDEMVTELKFAILFTSEFTIQAKKIIVRDVSLPTVIIVNTNQTANAMGTVVWDNYFSSPNREGFEVPKEVKWQSIAHMLNTEFFHRVGSGLSEENLQFLACKLIAKERAKEILLGCEPGTFLLRFSSGKPKAISICFTRVDRSGQKVVEFPEPLDEKKFTLMKTLSECLFDIQQFRYVYPKGISKEDAFRSHYSGSGNQISCSRETAGSENGKSSIYDKSRLKFKLFLDDSTGSEPSSTCSTPLSTPQALTPSVDHDCEMAGINVYSEMQDVSDDFVRHLLQGNAVDESENFN</sequence>
<dbReference type="GO" id="GO:0000981">
    <property type="term" value="F:DNA-binding transcription factor activity, RNA polymerase II-specific"/>
    <property type="evidence" value="ECO:0000318"/>
    <property type="project" value="GO_Central"/>
</dbReference>
<dbReference type="SMART" id="SM00964">
    <property type="entry name" value="STAT_int"/>
    <property type="match status" value="1"/>
</dbReference>
<dbReference type="Gene3D" id="1.10.238.10">
    <property type="entry name" value="EF-hand"/>
    <property type="match status" value="1"/>
</dbReference>
<organism evidence="13 14">
    <name type="scientific">Trichoplax adhaerens</name>
    <name type="common">Trichoplax reptans</name>
    <dbReference type="NCBI Taxonomy" id="10228"/>
    <lineage>
        <taxon>Eukaryota</taxon>
        <taxon>Metazoa</taxon>
        <taxon>Placozoa</taxon>
        <taxon>Uniplacotomia</taxon>
        <taxon>Trichoplacea</taxon>
        <taxon>Trichoplacidae</taxon>
        <taxon>Trichoplax</taxon>
    </lineage>
</organism>
<keyword evidence="7" id="KW-0805">Transcription regulation</keyword>
<evidence type="ECO:0000259" key="12">
    <source>
        <dbReference type="SMART" id="SM00964"/>
    </source>
</evidence>
<dbReference type="InterPro" id="IPR048988">
    <property type="entry name" value="STAT_linker"/>
</dbReference>
<dbReference type="InterPro" id="IPR015988">
    <property type="entry name" value="STAT_TF_CC"/>
</dbReference>
<keyword evidence="5" id="KW-0597">Phosphoprotein</keyword>
<dbReference type="PANTHER" id="PTHR11801">
    <property type="entry name" value="SIGNAL TRANSDUCER AND ACTIVATOR OF TRANSCRIPTION"/>
    <property type="match status" value="1"/>
</dbReference>
<dbReference type="Pfam" id="PF02864">
    <property type="entry name" value="STAT_bind"/>
    <property type="match status" value="1"/>
</dbReference>
<dbReference type="InterPro" id="IPR008967">
    <property type="entry name" value="p53-like_TF_DNA-bd_sf"/>
</dbReference>
<dbReference type="PhylomeDB" id="B3RID7"/>
<dbReference type="RefSeq" id="XP_002108936.1">
    <property type="nucleotide sequence ID" value="XM_002108900.1"/>
</dbReference>
<keyword evidence="6" id="KW-0727">SH2 domain</keyword>
<keyword evidence="8" id="KW-0238">DNA-binding</keyword>
<dbReference type="FunCoup" id="B3RID7">
    <property type="interactions" value="1433"/>
</dbReference>
<dbReference type="InterPro" id="IPR013799">
    <property type="entry name" value="STAT_TF_prot_interaction"/>
</dbReference>
<dbReference type="InterPro" id="IPR013801">
    <property type="entry name" value="STAT_TF_DNA-bd"/>
</dbReference>
<dbReference type="InterPro" id="IPR001217">
    <property type="entry name" value="STAT"/>
</dbReference>
<dbReference type="GO" id="GO:0005737">
    <property type="term" value="C:cytoplasm"/>
    <property type="evidence" value="ECO:0000318"/>
    <property type="project" value="GO_Central"/>
</dbReference>
<dbReference type="CTD" id="6749418"/>
<evidence type="ECO:0000256" key="1">
    <source>
        <dbReference type="ARBA" id="ARBA00004123"/>
    </source>
</evidence>
<dbReference type="GO" id="GO:0005634">
    <property type="term" value="C:nucleus"/>
    <property type="evidence" value="ECO:0000318"/>
    <property type="project" value="GO_Central"/>
</dbReference>
<dbReference type="GO" id="GO:0006357">
    <property type="term" value="P:regulation of transcription by RNA polymerase II"/>
    <property type="evidence" value="ECO:0000318"/>
    <property type="project" value="GO_Central"/>
</dbReference>
<evidence type="ECO:0000256" key="3">
    <source>
        <dbReference type="ARBA" id="ARBA00005586"/>
    </source>
</evidence>
<dbReference type="OrthoDB" id="19300at2759"/>
<evidence type="ECO:0000256" key="10">
    <source>
        <dbReference type="ARBA" id="ARBA00023163"/>
    </source>
</evidence>